<keyword evidence="9" id="KW-1185">Reference proteome</keyword>
<comment type="subunit">
    <text evidence="2">Heterotetramer of two alpha and two beta subunits.</text>
</comment>
<evidence type="ECO:0000313" key="8">
    <source>
        <dbReference type="EMBL" id="MBM6753429.1"/>
    </source>
</evidence>
<dbReference type="RefSeq" id="WP_204775949.1">
    <property type="nucleotide sequence ID" value="NZ_JACJJQ010000004.1"/>
</dbReference>
<dbReference type="EMBL" id="JACJJQ010000004">
    <property type="protein sequence ID" value="MBM6753429.1"/>
    <property type="molecule type" value="Genomic_DNA"/>
</dbReference>
<dbReference type="Pfam" id="PF05683">
    <property type="entry name" value="Fumerase_C"/>
    <property type="match status" value="1"/>
</dbReference>
<dbReference type="PANTHER" id="PTHR43351">
    <property type="entry name" value="L(+)-TARTRATE DEHYDRATASE SUBUNIT BETA"/>
    <property type="match status" value="1"/>
</dbReference>
<proteinExistence type="inferred from homology"/>
<evidence type="ECO:0000256" key="3">
    <source>
        <dbReference type="ARBA" id="ARBA00023239"/>
    </source>
</evidence>
<feature type="domain" description="Fe-S hydro-lyase tartrate dehydratase beta-type catalytic" evidence="7">
    <location>
        <begin position="3"/>
        <end position="178"/>
    </location>
</feature>
<evidence type="ECO:0000313" key="9">
    <source>
        <dbReference type="Proteomes" id="UP000776629"/>
    </source>
</evidence>
<dbReference type="Proteomes" id="UP000776629">
    <property type="component" value="Unassembled WGS sequence"/>
</dbReference>
<dbReference type="InterPro" id="IPR036660">
    <property type="entry name" value="Fe-S_hydroAse_TtdB_cat_sf"/>
</dbReference>
<dbReference type="PANTHER" id="PTHR43351:SF3">
    <property type="entry name" value="L(+)-TARTRATE DEHYDRATASE SUBUNIT BETA"/>
    <property type="match status" value="1"/>
</dbReference>
<dbReference type="GO" id="GO:0008730">
    <property type="term" value="F:L(+)-tartrate dehydratase activity"/>
    <property type="evidence" value="ECO:0007669"/>
    <property type="project" value="UniProtKB-EC"/>
</dbReference>
<dbReference type="SUPFAM" id="SSF117457">
    <property type="entry name" value="FumA C-terminal domain-like"/>
    <property type="match status" value="1"/>
</dbReference>
<gene>
    <name evidence="8" type="primary">ttdB</name>
    <name evidence="8" type="ORF">H5993_01430</name>
</gene>
<comment type="similarity">
    <text evidence="1">Belongs to the class-I fumarase family.</text>
</comment>
<dbReference type="NCBIfam" id="NF006082">
    <property type="entry name" value="PRK08228.1"/>
    <property type="match status" value="1"/>
</dbReference>
<comment type="caution">
    <text evidence="8">The sequence shown here is derived from an EMBL/GenBank/DDBJ whole genome shotgun (WGS) entry which is preliminary data.</text>
</comment>
<accession>A0ABS2ELU5</accession>
<evidence type="ECO:0000256" key="6">
    <source>
        <dbReference type="ARBA" id="ARBA00049253"/>
    </source>
</evidence>
<comment type="catalytic activity">
    <reaction evidence="6">
        <text>(2R,3R)-tartrate = oxaloacetate + H2O</text>
        <dbReference type="Rhea" id="RHEA:15413"/>
        <dbReference type="ChEBI" id="CHEBI:15377"/>
        <dbReference type="ChEBI" id="CHEBI:16452"/>
        <dbReference type="ChEBI" id="CHEBI:30924"/>
        <dbReference type="EC" id="4.2.1.32"/>
    </reaction>
</comment>
<evidence type="ECO:0000256" key="5">
    <source>
        <dbReference type="ARBA" id="ARBA00039250"/>
    </source>
</evidence>
<reference evidence="8 9" key="1">
    <citation type="journal article" date="2021" name="Sci. Rep.">
        <title>The distribution of antibiotic resistance genes in chicken gut microbiota commensals.</title>
        <authorList>
            <person name="Juricova H."/>
            <person name="Matiasovicova J."/>
            <person name="Kubasova T."/>
            <person name="Cejkova D."/>
            <person name="Rychlik I."/>
        </authorList>
    </citation>
    <scope>NUCLEOTIDE SEQUENCE [LARGE SCALE GENOMIC DNA]</scope>
    <source>
        <strain evidence="8 9">An810</strain>
    </source>
</reference>
<dbReference type="Gene3D" id="3.20.130.10">
    <property type="entry name" value="Fe-S hydro-lyase, tartrate dehydratase beta-type, catalytic domain"/>
    <property type="match status" value="1"/>
</dbReference>
<dbReference type="NCBIfam" id="TIGR00723">
    <property type="entry name" value="ttdB_fumA_fumB"/>
    <property type="match status" value="1"/>
</dbReference>
<evidence type="ECO:0000259" key="7">
    <source>
        <dbReference type="Pfam" id="PF05683"/>
    </source>
</evidence>
<dbReference type="InterPro" id="IPR004647">
    <property type="entry name" value="Fe-S_hydro-lyase_TtdB-typ_cat"/>
</dbReference>
<organism evidence="8 9">
    <name type="scientific">Limosilactobacillus alvi</name>
    <dbReference type="NCBI Taxonomy" id="990412"/>
    <lineage>
        <taxon>Bacteria</taxon>
        <taxon>Bacillati</taxon>
        <taxon>Bacillota</taxon>
        <taxon>Bacilli</taxon>
        <taxon>Lactobacillales</taxon>
        <taxon>Lactobacillaceae</taxon>
        <taxon>Limosilactobacillus</taxon>
    </lineage>
</organism>
<sequence>MREFHLTTPIKDKDIKNIRIGDIVYLSGTMVTARDEAHRRVVEEKLELPVDIKNKAILHAGPIVKTLDNGEHQMIAVGPTTSIRMEMFEEEFVHKTGVKLIIGKGSMGIKTARACKEYGALQLVYPAGNAVYAAKHVEKITDEKWPDLGMPEALWVCKVKDFGPLVVTIDTTGANFFDAKKREFNKRKEVIIKRINEQVRFIK</sequence>
<evidence type="ECO:0000256" key="4">
    <source>
        <dbReference type="ARBA" id="ARBA00039027"/>
    </source>
</evidence>
<evidence type="ECO:0000256" key="2">
    <source>
        <dbReference type="ARBA" id="ARBA00011103"/>
    </source>
</evidence>
<dbReference type="EC" id="4.2.1.32" evidence="4"/>
<name>A0ABS2ELU5_9LACO</name>
<protein>
    <recommendedName>
        <fullName evidence="5">L(+)-tartrate dehydratase subunit beta</fullName>
        <ecNumber evidence="4">4.2.1.32</ecNumber>
    </recommendedName>
</protein>
<evidence type="ECO:0000256" key="1">
    <source>
        <dbReference type="ARBA" id="ARBA00008876"/>
    </source>
</evidence>
<keyword evidence="3 8" id="KW-0456">Lyase</keyword>